<feature type="transmembrane region" description="Helical" evidence="8">
    <location>
        <begin position="178"/>
        <end position="196"/>
    </location>
</feature>
<dbReference type="Pfam" id="PF07885">
    <property type="entry name" value="Ion_trans_2"/>
    <property type="match status" value="1"/>
</dbReference>
<evidence type="ECO:0000256" key="5">
    <source>
        <dbReference type="ARBA" id="ARBA00023065"/>
    </source>
</evidence>
<keyword evidence="4 8" id="KW-1133">Transmembrane helix</keyword>
<dbReference type="AlphaFoldDB" id="A0A913XJF8"/>
<keyword evidence="5" id="KW-0406">Ion transport</keyword>
<organism evidence="11 12">
    <name type="scientific">Exaiptasia diaphana</name>
    <name type="common">Tropical sea anemone</name>
    <name type="synonym">Aiptasia pulchella</name>
    <dbReference type="NCBI Taxonomy" id="2652724"/>
    <lineage>
        <taxon>Eukaryota</taxon>
        <taxon>Metazoa</taxon>
        <taxon>Cnidaria</taxon>
        <taxon>Anthozoa</taxon>
        <taxon>Hexacorallia</taxon>
        <taxon>Actiniaria</taxon>
        <taxon>Aiptasiidae</taxon>
        <taxon>Exaiptasia</taxon>
    </lineage>
</organism>
<dbReference type="GO" id="GO:0008076">
    <property type="term" value="C:voltage-gated potassium channel complex"/>
    <property type="evidence" value="ECO:0007669"/>
    <property type="project" value="InterPro"/>
</dbReference>
<feature type="transmembrane region" description="Helical" evidence="8">
    <location>
        <begin position="208"/>
        <end position="229"/>
    </location>
</feature>
<feature type="transmembrane region" description="Helical" evidence="8">
    <location>
        <begin position="406"/>
        <end position="425"/>
    </location>
</feature>
<sequence length="513" mass="58408">MNYSHAIGWLFLITFIVIKQARGESLGPYMKRHLAIDPRHIECSKNGSIKILVVDNPPYVITRNTSLNNGVAPPVGGVLVDFFMSAIRMCYKECNITFQAFDNVKELLQAIHDYQGNIAFPVASTMAVNLTWPWYKGTPIVLQSAIQGKDRALIIHKGNYNQWLKDTMFNNLFKSWPLFALTFVFAGLSGICVWILECQSNGDDFGASFSRGWFEGFWWAFVSMTTVGYGDKTPRTVLGRLFASVWIAFGLVMVAMFTATASNAIMSLEFNGIAQAEVGVLSSTDASHQAAKHGAIPKRFKSFKAMRDALYADEVNAILIDQYVGAYFIDILKSDDLRMLASLSYEYTYSIAFLDDQSQHIQMECFKNIQNRYGTSSFLERYTKQLKIFDFNTDFPGLFTTEGRTGYLFISGIALSVIVITGTVIDQLNKKYNLFGNRIFRKCCKTRIVEMSKDKTFTRDDRRDYPIEEINRPTFPRTIEVKSNSDQNIQTLREEVLRMRTTLNQILERLQNM</sequence>
<feature type="domain" description="Potassium channel" evidence="10">
    <location>
        <begin position="208"/>
        <end position="265"/>
    </location>
</feature>
<feature type="transmembrane region" description="Helical" evidence="8">
    <location>
        <begin position="241"/>
        <end position="261"/>
    </location>
</feature>
<keyword evidence="7" id="KW-0407">Ion channel</keyword>
<dbReference type="PANTHER" id="PTHR11537:SF252">
    <property type="entry name" value="POTASSIUM VOLTAGE-GATED CHANNEL PROTEIN SHAW"/>
    <property type="match status" value="1"/>
</dbReference>
<dbReference type="OrthoDB" id="415460at2759"/>
<dbReference type="Proteomes" id="UP000887567">
    <property type="component" value="Unplaced"/>
</dbReference>
<feature type="signal peptide" evidence="9">
    <location>
        <begin position="1"/>
        <end position="23"/>
    </location>
</feature>
<dbReference type="GO" id="GO:0001508">
    <property type="term" value="P:action potential"/>
    <property type="evidence" value="ECO:0007669"/>
    <property type="project" value="TreeGrafter"/>
</dbReference>
<feature type="chain" id="PRO_5037356365" description="Potassium channel domain-containing protein" evidence="9">
    <location>
        <begin position="24"/>
        <end position="513"/>
    </location>
</feature>
<dbReference type="KEGG" id="epa:110243946"/>
<dbReference type="SUPFAM" id="SSF53850">
    <property type="entry name" value="Periplasmic binding protein-like II"/>
    <property type="match status" value="1"/>
</dbReference>
<keyword evidence="12" id="KW-1185">Reference proteome</keyword>
<dbReference type="InterPro" id="IPR013099">
    <property type="entry name" value="K_chnl_dom"/>
</dbReference>
<dbReference type="InterPro" id="IPR028325">
    <property type="entry name" value="VG_K_chnl"/>
</dbReference>
<dbReference type="OMA" id="KTRIVEM"/>
<reference evidence="11" key="1">
    <citation type="submission" date="2022-11" db="UniProtKB">
        <authorList>
            <consortium name="EnsemblMetazoa"/>
        </authorList>
    </citation>
    <scope>IDENTIFICATION</scope>
</reference>
<dbReference type="Gene3D" id="1.10.287.70">
    <property type="match status" value="1"/>
</dbReference>
<evidence type="ECO:0000256" key="1">
    <source>
        <dbReference type="ARBA" id="ARBA00004141"/>
    </source>
</evidence>
<evidence type="ECO:0000256" key="2">
    <source>
        <dbReference type="ARBA" id="ARBA00022448"/>
    </source>
</evidence>
<evidence type="ECO:0000256" key="6">
    <source>
        <dbReference type="ARBA" id="ARBA00023136"/>
    </source>
</evidence>
<dbReference type="RefSeq" id="XP_020905760.1">
    <property type="nucleotide sequence ID" value="XM_021050101.2"/>
</dbReference>
<evidence type="ECO:0000313" key="12">
    <source>
        <dbReference type="Proteomes" id="UP000887567"/>
    </source>
</evidence>
<proteinExistence type="predicted"/>
<keyword evidence="3 8" id="KW-0812">Transmembrane</keyword>
<keyword evidence="2" id="KW-0813">Transport</keyword>
<evidence type="ECO:0000256" key="7">
    <source>
        <dbReference type="ARBA" id="ARBA00023303"/>
    </source>
</evidence>
<protein>
    <recommendedName>
        <fullName evidence="10">Potassium channel domain-containing protein</fullName>
    </recommendedName>
</protein>
<evidence type="ECO:0000256" key="3">
    <source>
        <dbReference type="ARBA" id="ARBA00022692"/>
    </source>
</evidence>
<evidence type="ECO:0000256" key="4">
    <source>
        <dbReference type="ARBA" id="ARBA00022989"/>
    </source>
</evidence>
<comment type="subcellular location">
    <subcellularLocation>
        <location evidence="1">Membrane</location>
        <topology evidence="1">Multi-pass membrane protein</topology>
    </subcellularLocation>
</comment>
<dbReference type="GO" id="GO:0015276">
    <property type="term" value="F:ligand-gated monoatomic ion channel activity"/>
    <property type="evidence" value="ECO:0007669"/>
    <property type="project" value="InterPro"/>
</dbReference>
<keyword evidence="6 8" id="KW-0472">Membrane</keyword>
<dbReference type="EnsemblMetazoa" id="XM_021050101.2">
    <property type="protein sequence ID" value="XP_020905760.1"/>
    <property type="gene ID" value="LOC110243946"/>
</dbReference>
<dbReference type="PANTHER" id="PTHR11537">
    <property type="entry name" value="VOLTAGE-GATED POTASSIUM CHANNEL"/>
    <property type="match status" value="1"/>
</dbReference>
<dbReference type="GeneID" id="110243946"/>
<dbReference type="GO" id="GO:0005251">
    <property type="term" value="F:delayed rectifier potassium channel activity"/>
    <property type="evidence" value="ECO:0007669"/>
    <property type="project" value="TreeGrafter"/>
</dbReference>
<name>A0A913XJF8_EXADI</name>
<evidence type="ECO:0000313" key="11">
    <source>
        <dbReference type="EnsemblMetazoa" id="XP_020905760.1"/>
    </source>
</evidence>
<accession>A0A913XJF8</accession>
<keyword evidence="9" id="KW-0732">Signal</keyword>
<evidence type="ECO:0000256" key="9">
    <source>
        <dbReference type="SAM" id="SignalP"/>
    </source>
</evidence>
<dbReference type="SUPFAM" id="SSF81324">
    <property type="entry name" value="Voltage-gated potassium channels"/>
    <property type="match status" value="1"/>
</dbReference>
<evidence type="ECO:0000259" key="10">
    <source>
        <dbReference type="Pfam" id="PF07885"/>
    </source>
</evidence>
<evidence type="ECO:0000256" key="8">
    <source>
        <dbReference type="SAM" id="Phobius"/>
    </source>
</evidence>